<evidence type="ECO:0008006" key="9">
    <source>
        <dbReference type="Google" id="ProtNLM"/>
    </source>
</evidence>
<feature type="region of interest" description="Disordered" evidence="6">
    <location>
        <begin position="77"/>
        <end position="110"/>
    </location>
</feature>
<evidence type="ECO:0000256" key="4">
    <source>
        <dbReference type="ARBA" id="ARBA00044511"/>
    </source>
</evidence>
<dbReference type="OrthoDB" id="1908178at2759"/>
<dbReference type="InterPro" id="IPR002885">
    <property type="entry name" value="PPR_rpt"/>
</dbReference>
<feature type="repeat" description="PPR" evidence="5">
    <location>
        <begin position="359"/>
        <end position="389"/>
    </location>
</feature>
<gene>
    <name evidence="7" type="ORF">DM02DRAFT_600717</name>
</gene>
<dbReference type="STRING" id="97972.A0A2V1DD44"/>
<dbReference type="InterPro" id="IPR011990">
    <property type="entry name" value="TPR-like_helical_dom_sf"/>
</dbReference>
<accession>A0A2V1DD44</accession>
<dbReference type="Proteomes" id="UP000244855">
    <property type="component" value="Unassembled WGS sequence"/>
</dbReference>
<feature type="compositionally biased region" description="Basic residues" evidence="6">
    <location>
        <begin position="91"/>
        <end position="102"/>
    </location>
</feature>
<dbReference type="PANTHER" id="PTHR47447:SF17">
    <property type="entry name" value="OS12G0638900 PROTEIN"/>
    <property type="match status" value="1"/>
</dbReference>
<proteinExistence type="inferred from homology"/>
<keyword evidence="8" id="KW-1185">Reference proteome</keyword>
<evidence type="ECO:0000256" key="3">
    <source>
        <dbReference type="ARBA" id="ARBA00044493"/>
    </source>
</evidence>
<comment type="subunit">
    <text evidence="4">Binds to mitochondrial small subunit 15S rRNA.</text>
</comment>
<comment type="function">
    <text evidence="3">Regulates mitochondrial small subunit maturation by controlling 15S rRNA 5'-end processing. Localizes to the 5' precursor of the 15S rRNA in a position that is subsequently occupied by mS47 in the mature yeast mtSSU. Uses structure and sequence-specific RNA recognition, binding to a single-stranded region of the precursor and specifically recognizing bases -6 to -1. The exchange of Ccm1 for mS47 is coupled to the irreversible removal of precursor rRNA that is accompanied by conformational changes of the mitoribosomal proteins uS5m and mS26. These conformational changes signal completion of 5'-end rRNA processing through protection of the mature 5'-end of the 15S rRNA and stabilization of mS47. The removal of the 5' precursor together with the dissociation of Ccm1 may be catalyzed by the 5'-3' exoribonuclease Pet127. Involved in the specific removal of group I introns in mitochondrial encoded transcripts.</text>
</comment>
<dbReference type="NCBIfam" id="TIGR00756">
    <property type="entry name" value="PPR"/>
    <property type="match status" value="1"/>
</dbReference>
<sequence length="592" mass="68230">MSLLHTLDRTLTVSTPTYTRPFLTFLYPAWCNSEPPRRCFSRSAVNRPPRLPRASGESSDNFFIHALARAASCPQHRIQIPHKTSGPGLPRAKRQGGRKRKGRTADEPEERRFRPFRRVRQFAQRELKALVDYYGPGFEDYKEEIFEDDSPLVWNVGDDHQPWPFKNPQDEDSVKRLEELLKNEEASHTDVFDTYKQLPAPGVAYLTANTIRRMLHHLSVLERPTPTAMQRFLSILDDMKYAHIHVTRSEWTTAIYLAGRFMGTVTSEHVNHALQLWRDMEKRAGIRGGVVTMNVLFDIAVRAGKYQLAETFLREMEYRRIRYHRHFRVSLIYFHGVQQNSDAVRKTYHDLVTTGEIVDVVVLNAVIAALLRCGEPSAAEHVFERMKRLAAIKDTNFFAPDAPLRFNMRIWRGRRTAGLHITKRSRELMRKNAPEDAAAELKDLQDAAPVAPNSRTYSLLIRHAAHTTGDLDRIMSLLREMGYNAVPVEGTTFIVILHGFCSFGGVRYSGWTLTRLEQTWQEYLGAVEQKLERTWVSRLAIVAALRAFHKCGAGEERLMRVWEEAKGLWVDAQPDEIEGCLRILRMLVRKRT</sequence>
<evidence type="ECO:0000313" key="8">
    <source>
        <dbReference type="Proteomes" id="UP000244855"/>
    </source>
</evidence>
<comment type="similarity">
    <text evidence="1">Belongs to the CCM1 family.</text>
</comment>
<name>A0A2V1DD44_9PLEO</name>
<protein>
    <recommendedName>
        <fullName evidence="9">Pentatricopeptide repeat protein</fullName>
    </recommendedName>
</protein>
<dbReference type="PROSITE" id="PS51375">
    <property type="entry name" value="PPR"/>
    <property type="match status" value="1"/>
</dbReference>
<dbReference type="EMBL" id="KZ805493">
    <property type="protein sequence ID" value="PVH95513.1"/>
    <property type="molecule type" value="Genomic_DNA"/>
</dbReference>
<evidence type="ECO:0000256" key="1">
    <source>
        <dbReference type="ARBA" id="ARBA00006192"/>
    </source>
</evidence>
<keyword evidence="2" id="KW-0677">Repeat</keyword>
<dbReference type="AlphaFoldDB" id="A0A2V1DD44"/>
<organism evidence="7 8">
    <name type="scientific">Periconia macrospinosa</name>
    <dbReference type="NCBI Taxonomy" id="97972"/>
    <lineage>
        <taxon>Eukaryota</taxon>
        <taxon>Fungi</taxon>
        <taxon>Dikarya</taxon>
        <taxon>Ascomycota</taxon>
        <taxon>Pezizomycotina</taxon>
        <taxon>Dothideomycetes</taxon>
        <taxon>Pleosporomycetidae</taxon>
        <taxon>Pleosporales</taxon>
        <taxon>Massarineae</taxon>
        <taxon>Periconiaceae</taxon>
        <taxon>Periconia</taxon>
    </lineage>
</organism>
<evidence type="ECO:0000256" key="2">
    <source>
        <dbReference type="ARBA" id="ARBA00022737"/>
    </source>
</evidence>
<evidence type="ECO:0000256" key="6">
    <source>
        <dbReference type="SAM" id="MobiDB-lite"/>
    </source>
</evidence>
<dbReference type="Pfam" id="PF01535">
    <property type="entry name" value="PPR"/>
    <property type="match status" value="2"/>
</dbReference>
<reference evidence="7 8" key="1">
    <citation type="journal article" date="2018" name="Sci. Rep.">
        <title>Comparative genomics provides insights into the lifestyle and reveals functional heterogeneity of dark septate endophytic fungi.</title>
        <authorList>
            <person name="Knapp D.G."/>
            <person name="Nemeth J.B."/>
            <person name="Barry K."/>
            <person name="Hainaut M."/>
            <person name="Henrissat B."/>
            <person name="Johnson J."/>
            <person name="Kuo A."/>
            <person name="Lim J.H.P."/>
            <person name="Lipzen A."/>
            <person name="Nolan M."/>
            <person name="Ohm R.A."/>
            <person name="Tamas L."/>
            <person name="Grigoriev I.V."/>
            <person name="Spatafora J.W."/>
            <person name="Nagy L.G."/>
            <person name="Kovacs G.M."/>
        </authorList>
    </citation>
    <scope>NUCLEOTIDE SEQUENCE [LARGE SCALE GENOMIC DNA]</scope>
    <source>
        <strain evidence="7 8">DSE2036</strain>
    </source>
</reference>
<evidence type="ECO:0000313" key="7">
    <source>
        <dbReference type="EMBL" id="PVH95513.1"/>
    </source>
</evidence>
<dbReference type="PANTHER" id="PTHR47447">
    <property type="entry name" value="OS03G0856100 PROTEIN"/>
    <property type="match status" value="1"/>
</dbReference>
<dbReference type="Gene3D" id="1.25.40.10">
    <property type="entry name" value="Tetratricopeptide repeat domain"/>
    <property type="match status" value="2"/>
</dbReference>
<evidence type="ECO:0000256" key="5">
    <source>
        <dbReference type="PROSITE-ProRule" id="PRU00708"/>
    </source>
</evidence>